<name>A0A9J6FVW5_HAELO</name>
<comment type="caution">
    <text evidence="5">The sequence shown here is derived from an EMBL/GenBank/DDBJ whole genome shotgun (WGS) entry which is preliminary data.</text>
</comment>
<dbReference type="FunFam" id="1.20.1310.10:FF:000011">
    <property type="entry name" value="Cullin 1"/>
    <property type="match status" value="1"/>
</dbReference>
<evidence type="ECO:0000256" key="2">
    <source>
        <dbReference type="ARBA" id="ARBA00006019"/>
    </source>
</evidence>
<evidence type="ECO:0000313" key="6">
    <source>
        <dbReference type="Proteomes" id="UP000821853"/>
    </source>
</evidence>
<dbReference type="InterPro" id="IPR016159">
    <property type="entry name" value="Cullin_repeat-like_dom_sf"/>
</dbReference>
<dbReference type="PANTHER" id="PTHR11932">
    <property type="entry name" value="CULLIN"/>
    <property type="match status" value="1"/>
</dbReference>
<gene>
    <name evidence="5" type="ORF">HPB48_022341</name>
</gene>
<proteinExistence type="inferred from homology"/>
<protein>
    <recommendedName>
        <fullName evidence="4">Cullin N-terminal domain-containing protein</fullName>
    </recommendedName>
</protein>
<evidence type="ECO:0000313" key="5">
    <source>
        <dbReference type="EMBL" id="KAH9366915.1"/>
    </source>
</evidence>
<dbReference type="OMA" id="GANCINR"/>
<evidence type="ECO:0000256" key="1">
    <source>
        <dbReference type="ARBA" id="ARBA00004906"/>
    </source>
</evidence>
<dbReference type="Pfam" id="PF00888">
    <property type="entry name" value="Cullin"/>
    <property type="match status" value="1"/>
</dbReference>
<dbReference type="OrthoDB" id="27073at2759"/>
<dbReference type="AlphaFoldDB" id="A0A9J6FVW5"/>
<dbReference type="GO" id="GO:0006511">
    <property type="term" value="P:ubiquitin-dependent protein catabolic process"/>
    <property type="evidence" value="ECO:0007669"/>
    <property type="project" value="InterPro"/>
</dbReference>
<keyword evidence="3" id="KW-0833">Ubl conjugation pathway</keyword>
<sequence length="305" mass="35394">MTPVDREKVWRDLKRGIEIIYSDKQAMTTTTYMHLYTLVCDFSTRSAPANTPAASKSDSARSAGYDLCGRLKAFLQDYLVALFSVVDNLSNEELLGFYNDQWQRFRFSSKVVANVFSFHNLNWLATERKYDKSVLDTYQLSLASWKEGFSSSLHAKVTKALLKLIELERCGAQVNVRLIRGVLQCYVELGVNEEDASDKRPSLDLYKTAFEGAFLEDTERFYIQEGTEFLNRNSVTEYTKKVEQRLQEEKRRVSMYLHESTLAPLVGTFQKVLVEHHLEHFCTEFKVLLREDSMMTLRECISWCR</sequence>
<comment type="pathway">
    <text evidence="1">Protein modification; protein ubiquitination.</text>
</comment>
<dbReference type="EMBL" id="JABSTR010000004">
    <property type="protein sequence ID" value="KAH9366915.1"/>
    <property type="molecule type" value="Genomic_DNA"/>
</dbReference>
<accession>A0A9J6FVW5</accession>
<keyword evidence="6" id="KW-1185">Reference proteome</keyword>
<dbReference type="InterPro" id="IPR045093">
    <property type="entry name" value="Cullin"/>
</dbReference>
<comment type="similarity">
    <text evidence="2">Belongs to the cullin family.</text>
</comment>
<reference evidence="5 6" key="1">
    <citation type="journal article" date="2020" name="Cell">
        <title>Large-Scale Comparative Analyses of Tick Genomes Elucidate Their Genetic Diversity and Vector Capacities.</title>
        <authorList>
            <consortium name="Tick Genome and Microbiome Consortium (TIGMIC)"/>
            <person name="Jia N."/>
            <person name="Wang J."/>
            <person name="Shi W."/>
            <person name="Du L."/>
            <person name="Sun Y."/>
            <person name="Zhan W."/>
            <person name="Jiang J.F."/>
            <person name="Wang Q."/>
            <person name="Zhang B."/>
            <person name="Ji P."/>
            <person name="Bell-Sakyi L."/>
            <person name="Cui X.M."/>
            <person name="Yuan T.T."/>
            <person name="Jiang B.G."/>
            <person name="Yang W.F."/>
            <person name="Lam T.T."/>
            <person name="Chang Q.C."/>
            <person name="Ding S.J."/>
            <person name="Wang X.J."/>
            <person name="Zhu J.G."/>
            <person name="Ruan X.D."/>
            <person name="Zhao L."/>
            <person name="Wei J.T."/>
            <person name="Ye R.Z."/>
            <person name="Que T.C."/>
            <person name="Du C.H."/>
            <person name="Zhou Y.H."/>
            <person name="Cheng J.X."/>
            <person name="Dai P.F."/>
            <person name="Guo W.B."/>
            <person name="Han X.H."/>
            <person name="Huang E.J."/>
            <person name="Li L.F."/>
            <person name="Wei W."/>
            <person name="Gao Y.C."/>
            <person name="Liu J.Z."/>
            <person name="Shao H.Z."/>
            <person name="Wang X."/>
            <person name="Wang C.C."/>
            <person name="Yang T.C."/>
            <person name="Huo Q.B."/>
            <person name="Li W."/>
            <person name="Chen H.Y."/>
            <person name="Chen S.E."/>
            <person name="Zhou L.G."/>
            <person name="Ni X.B."/>
            <person name="Tian J.H."/>
            <person name="Sheng Y."/>
            <person name="Liu T."/>
            <person name="Pan Y.S."/>
            <person name="Xia L.Y."/>
            <person name="Li J."/>
            <person name="Zhao F."/>
            <person name="Cao W.C."/>
        </authorList>
    </citation>
    <scope>NUCLEOTIDE SEQUENCE [LARGE SCALE GENOMIC DNA]</scope>
    <source>
        <strain evidence="5">HaeL-2018</strain>
    </source>
</reference>
<dbReference type="Proteomes" id="UP000821853">
    <property type="component" value="Chromosome 2"/>
</dbReference>
<dbReference type="GO" id="GO:0031625">
    <property type="term" value="F:ubiquitin protein ligase binding"/>
    <property type="evidence" value="ECO:0007669"/>
    <property type="project" value="InterPro"/>
</dbReference>
<evidence type="ECO:0000256" key="3">
    <source>
        <dbReference type="ARBA" id="ARBA00022786"/>
    </source>
</evidence>
<evidence type="ECO:0000259" key="4">
    <source>
        <dbReference type="Pfam" id="PF00888"/>
    </source>
</evidence>
<dbReference type="InterPro" id="IPR001373">
    <property type="entry name" value="Cullin_N"/>
</dbReference>
<organism evidence="5 6">
    <name type="scientific">Haemaphysalis longicornis</name>
    <name type="common">Bush tick</name>
    <dbReference type="NCBI Taxonomy" id="44386"/>
    <lineage>
        <taxon>Eukaryota</taxon>
        <taxon>Metazoa</taxon>
        <taxon>Ecdysozoa</taxon>
        <taxon>Arthropoda</taxon>
        <taxon>Chelicerata</taxon>
        <taxon>Arachnida</taxon>
        <taxon>Acari</taxon>
        <taxon>Parasitiformes</taxon>
        <taxon>Ixodida</taxon>
        <taxon>Ixodoidea</taxon>
        <taxon>Ixodidae</taxon>
        <taxon>Haemaphysalinae</taxon>
        <taxon>Haemaphysalis</taxon>
    </lineage>
</organism>
<dbReference type="SUPFAM" id="SSF74788">
    <property type="entry name" value="Cullin repeat-like"/>
    <property type="match status" value="1"/>
</dbReference>
<feature type="domain" description="Cullin N-terminal" evidence="4">
    <location>
        <begin position="10"/>
        <end position="299"/>
    </location>
</feature>
<dbReference type="VEuPathDB" id="VectorBase:HLOH_050180"/>
<dbReference type="Gene3D" id="1.20.1310.10">
    <property type="entry name" value="Cullin Repeats"/>
    <property type="match status" value="2"/>
</dbReference>